<feature type="transmembrane region" description="Helical" evidence="3">
    <location>
        <begin position="276"/>
        <end position="295"/>
    </location>
</feature>
<feature type="transmembrane region" description="Helical" evidence="3">
    <location>
        <begin position="241"/>
        <end position="264"/>
    </location>
</feature>
<feature type="transmembrane region" description="Helical" evidence="3">
    <location>
        <begin position="361"/>
        <end position="379"/>
    </location>
</feature>
<feature type="transmembrane region" description="Helical" evidence="3">
    <location>
        <begin position="91"/>
        <end position="114"/>
    </location>
</feature>
<evidence type="ECO:0000313" key="6">
    <source>
        <dbReference type="Proteomes" id="UP001610563"/>
    </source>
</evidence>
<feature type="transmembrane region" description="Helical" evidence="3">
    <location>
        <begin position="120"/>
        <end position="139"/>
    </location>
</feature>
<dbReference type="PANTHER" id="PTHR11360">
    <property type="entry name" value="MONOCARBOXYLATE TRANSPORTER"/>
    <property type="match status" value="1"/>
</dbReference>
<accession>A0ABR4GC50</accession>
<evidence type="ECO:0000256" key="2">
    <source>
        <dbReference type="ARBA" id="ARBA00006727"/>
    </source>
</evidence>
<dbReference type="PANTHER" id="PTHR11360:SF250">
    <property type="entry name" value="MFS-TYPE TRANSPORTER AFUA_1G00970"/>
    <property type="match status" value="1"/>
</dbReference>
<keyword evidence="6" id="KW-1185">Reference proteome</keyword>
<evidence type="ECO:0000256" key="3">
    <source>
        <dbReference type="SAM" id="Phobius"/>
    </source>
</evidence>
<feature type="transmembrane region" description="Helical" evidence="3">
    <location>
        <begin position="391"/>
        <end position="413"/>
    </location>
</feature>
<keyword evidence="3" id="KW-0472">Membrane</keyword>
<dbReference type="Pfam" id="PF07690">
    <property type="entry name" value="MFS_1"/>
    <property type="match status" value="1"/>
</dbReference>
<feature type="transmembrane region" description="Helical" evidence="3">
    <location>
        <begin position="21"/>
        <end position="42"/>
    </location>
</feature>
<evidence type="ECO:0000259" key="4">
    <source>
        <dbReference type="PROSITE" id="PS50850"/>
    </source>
</evidence>
<feature type="transmembrane region" description="Helical" evidence="3">
    <location>
        <begin position="307"/>
        <end position="325"/>
    </location>
</feature>
<dbReference type="Gene3D" id="1.20.1250.20">
    <property type="entry name" value="MFS general substrate transporter like domains"/>
    <property type="match status" value="2"/>
</dbReference>
<protein>
    <submittedName>
        <fullName evidence="5">Major facilitator superfamily domain-containing protein</fullName>
    </submittedName>
</protein>
<dbReference type="PROSITE" id="PS50850">
    <property type="entry name" value="MFS"/>
    <property type="match status" value="1"/>
</dbReference>
<feature type="transmembrane region" description="Helical" evidence="3">
    <location>
        <begin position="62"/>
        <end position="84"/>
    </location>
</feature>
<evidence type="ECO:0000256" key="1">
    <source>
        <dbReference type="ARBA" id="ARBA00004141"/>
    </source>
</evidence>
<dbReference type="InterPro" id="IPR050327">
    <property type="entry name" value="Proton-linked_MCT"/>
</dbReference>
<dbReference type="InterPro" id="IPR011701">
    <property type="entry name" value="MFS"/>
</dbReference>
<dbReference type="InterPro" id="IPR036259">
    <property type="entry name" value="MFS_trans_sf"/>
</dbReference>
<comment type="similarity">
    <text evidence="2">Belongs to the major facilitator superfamily. Monocarboxylate porter (TC 2.A.1.13) family.</text>
</comment>
<dbReference type="SUPFAM" id="SSF103473">
    <property type="entry name" value="MFS general substrate transporter"/>
    <property type="match status" value="1"/>
</dbReference>
<dbReference type="EMBL" id="JBFTWV010000025">
    <property type="protein sequence ID" value="KAL2796613.1"/>
    <property type="molecule type" value="Genomic_DNA"/>
</dbReference>
<reference evidence="5 6" key="1">
    <citation type="submission" date="2024-07" db="EMBL/GenBank/DDBJ databases">
        <title>Section-level genome sequencing and comparative genomics of Aspergillus sections Usti and Cavernicolus.</title>
        <authorList>
            <consortium name="Lawrence Berkeley National Laboratory"/>
            <person name="Nybo J.L."/>
            <person name="Vesth T.C."/>
            <person name="Theobald S."/>
            <person name="Frisvad J.C."/>
            <person name="Larsen T.O."/>
            <person name="Kjaerboelling I."/>
            <person name="Rothschild-Mancinelli K."/>
            <person name="Lyhne E.K."/>
            <person name="Kogle M.E."/>
            <person name="Barry K."/>
            <person name="Clum A."/>
            <person name="Na H."/>
            <person name="Ledsgaard L."/>
            <person name="Lin J."/>
            <person name="Lipzen A."/>
            <person name="Kuo A."/>
            <person name="Riley R."/>
            <person name="Mondo S."/>
            <person name="Labutti K."/>
            <person name="Haridas S."/>
            <person name="Pangalinan J."/>
            <person name="Salamov A.A."/>
            <person name="Simmons B.A."/>
            <person name="Magnuson J.K."/>
            <person name="Chen J."/>
            <person name="Drula E."/>
            <person name="Henrissat B."/>
            <person name="Wiebenga A."/>
            <person name="Lubbers R.J."/>
            <person name="Gomes A.C."/>
            <person name="Makela M.R."/>
            <person name="Stajich J."/>
            <person name="Grigoriev I.V."/>
            <person name="Mortensen U.H."/>
            <person name="De Vries R.P."/>
            <person name="Baker S.E."/>
            <person name="Andersen M.R."/>
        </authorList>
    </citation>
    <scope>NUCLEOTIDE SEQUENCE [LARGE SCALE GENOMIC DNA]</scope>
    <source>
        <strain evidence="5 6">CBS 209.92</strain>
    </source>
</reference>
<keyword evidence="3" id="KW-1133">Transmembrane helix</keyword>
<name>A0ABR4GC50_9EURO</name>
<feature type="transmembrane region" description="Helical" evidence="3">
    <location>
        <begin position="331"/>
        <end position="349"/>
    </location>
</feature>
<dbReference type="Proteomes" id="UP001610563">
    <property type="component" value="Unassembled WGS sequence"/>
</dbReference>
<sequence length="426" mass="45721">MKGQDQSLSQPKPRSEYTPRAWGVICGAFLSLFCSVGFINSFGVFQEYYLQHQLKDESESTVAWLGGVSIFFIFLGSVVSGSLMDLFGPRVILLVGSLGTVFSIMMTSLCHAFWQFILAQGFLMGICMSLLVVPMVALVGQYIKVNRAAAIGIVIAGSSLGGVVWPIVINELLKKPSLGFGWTMRIVGFIMIPLLMVTCTLCRPAPKAQPVAAQTDNESATVETKPAPQRRPDFSVLSRPAVRLTCLGFFITYFGMFSPFFFTTSYAVHEGFSDDLAFYTVSIVNGASMFGRIIPGIVADKYGRFNLCIPAVFVSGIIALCWTKATSVAGLVIWSAAYGFTSGAILSLQQVCAVQISTPQTIGLTVGAVMASASFSAMASVPISGELIGSYGYLALSLYSGVSMLIGSLLLLLARFAQEKRLLAVV</sequence>
<evidence type="ECO:0000313" key="5">
    <source>
        <dbReference type="EMBL" id="KAL2796613.1"/>
    </source>
</evidence>
<proteinExistence type="inferred from homology"/>
<feature type="transmembrane region" description="Helical" evidence="3">
    <location>
        <begin position="180"/>
        <end position="202"/>
    </location>
</feature>
<keyword evidence="3" id="KW-0812">Transmembrane</keyword>
<feature type="domain" description="Major facilitator superfamily (MFS) profile" evidence="4">
    <location>
        <begin position="1"/>
        <end position="419"/>
    </location>
</feature>
<feature type="transmembrane region" description="Helical" evidence="3">
    <location>
        <begin position="148"/>
        <end position="168"/>
    </location>
</feature>
<dbReference type="CDD" id="cd17352">
    <property type="entry name" value="MFS_MCT_SLC16"/>
    <property type="match status" value="1"/>
</dbReference>
<organism evidence="5 6">
    <name type="scientific">Aspergillus keveii</name>
    <dbReference type="NCBI Taxonomy" id="714993"/>
    <lineage>
        <taxon>Eukaryota</taxon>
        <taxon>Fungi</taxon>
        <taxon>Dikarya</taxon>
        <taxon>Ascomycota</taxon>
        <taxon>Pezizomycotina</taxon>
        <taxon>Eurotiomycetes</taxon>
        <taxon>Eurotiomycetidae</taxon>
        <taxon>Eurotiales</taxon>
        <taxon>Aspergillaceae</taxon>
        <taxon>Aspergillus</taxon>
        <taxon>Aspergillus subgen. Nidulantes</taxon>
    </lineage>
</organism>
<dbReference type="InterPro" id="IPR020846">
    <property type="entry name" value="MFS_dom"/>
</dbReference>
<gene>
    <name evidence="5" type="ORF">BJX66DRAFT_349611</name>
</gene>
<comment type="caution">
    <text evidence="5">The sequence shown here is derived from an EMBL/GenBank/DDBJ whole genome shotgun (WGS) entry which is preliminary data.</text>
</comment>
<comment type="subcellular location">
    <subcellularLocation>
        <location evidence="1">Membrane</location>
        <topology evidence="1">Multi-pass membrane protein</topology>
    </subcellularLocation>
</comment>